<keyword evidence="2" id="KW-0805">Transcription regulation</keyword>
<dbReference type="Proteomes" id="UP000663760">
    <property type="component" value="Chromosome 5"/>
</dbReference>
<keyword evidence="5" id="KW-0539">Nucleus</keyword>
<keyword evidence="3" id="KW-0238">DNA-binding</keyword>
<evidence type="ECO:0000313" key="7">
    <source>
        <dbReference type="EMBL" id="CAA7396270.1"/>
    </source>
</evidence>
<dbReference type="GO" id="GO:0000977">
    <property type="term" value="F:RNA polymerase II transcription regulatory region sequence-specific DNA binding"/>
    <property type="evidence" value="ECO:0007669"/>
    <property type="project" value="InterPro"/>
</dbReference>
<dbReference type="PROSITE" id="PS50066">
    <property type="entry name" value="MADS_BOX_2"/>
    <property type="match status" value="1"/>
</dbReference>
<evidence type="ECO:0000256" key="2">
    <source>
        <dbReference type="ARBA" id="ARBA00023015"/>
    </source>
</evidence>
<dbReference type="SMART" id="SM00432">
    <property type="entry name" value="MADS"/>
    <property type="match status" value="1"/>
</dbReference>
<proteinExistence type="predicted"/>
<evidence type="ECO:0000256" key="4">
    <source>
        <dbReference type="ARBA" id="ARBA00023163"/>
    </source>
</evidence>
<dbReference type="GO" id="GO:0046983">
    <property type="term" value="F:protein dimerization activity"/>
    <property type="evidence" value="ECO:0007669"/>
    <property type="project" value="InterPro"/>
</dbReference>
<sequence>MGRGKVQLKRIENTTNRQITFSKRRNGLLKKACELSILCEVEVGLLIFSATGKLYQYSSHESVNMSNPGLTSPDSSLLSLFLPPSLDLHMSLPIHPSAYLSI</sequence>
<dbReference type="AlphaFoldDB" id="A0A7I8KES7"/>
<organism evidence="7 8">
    <name type="scientific">Spirodela intermedia</name>
    <name type="common">Intermediate duckweed</name>
    <dbReference type="NCBI Taxonomy" id="51605"/>
    <lineage>
        <taxon>Eukaryota</taxon>
        <taxon>Viridiplantae</taxon>
        <taxon>Streptophyta</taxon>
        <taxon>Embryophyta</taxon>
        <taxon>Tracheophyta</taxon>
        <taxon>Spermatophyta</taxon>
        <taxon>Magnoliopsida</taxon>
        <taxon>Liliopsida</taxon>
        <taxon>Araceae</taxon>
        <taxon>Lemnoideae</taxon>
        <taxon>Spirodela</taxon>
    </lineage>
</organism>
<name>A0A7I8KES7_SPIIN</name>
<accession>A0A7I8KES7</accession>
<keyword evidence="4" id="KW-0804">Transcription</keyword>
<evidence type="ECO:0000256" key="5">
    <source>
        <dbReference type="ARBA" id="ARBA00023242"/>
    </source>
</evidence>
<dbReference type="InterPro" id="IPR036879">
    <property type="entry name" value="TF_MADSbox_sf"/>
</dbReference>
<reference evidence="7" key="1">
    <citation type="submission" date="2020-02" db="EMBL/GenBank/DDBJ databases">
        <authorList>
            <person name="Scholz U."/>
            <person name="Mascher M."/>
            <person name="Fiebig A."/>
        </authorList>
    </citation>
    <scope>NUCLEOTIDE SEQUENCE</scope>
</reference>
<dbReference type="GO" id="GO:0045944">
    <property type="term" value="P:positive regulation of transcription by RNA polymerase II"/>
    <property type="evidence" value="ECO:0007669"/>
    <property type="project" value="InterPro"/>
</dbReference>
<evidence type="ECO:0000313" key="8">
    <source>
        <dbReference type="Proteomes" id="UP000663760"/>
    </source>
</evidence>
<keyword evidence="8" id="KW-1185">Reference proteome</keyword>
<dbReference type="Pfam" id="PF00319">
    <property type="entry name" value="SRF-TF"/>
    <property type="match status" value="1"/>
</dbReference>
<evidence type="ECO:0000256" key="3">
    <source>
        <dbReference type="ARBA" id="ARBA00023125"/>
    </source>
</evidence>
<dbReference type="InterPro" id="IPR002100">
    <property type="entry name" value="TF_MADSbox"/>
</dbReference>
<dbReference type="PROSITE" id="PS00350">
    <property type="entry name" value="MADS_BOX_1"/>
    <property type="match status" value="1"/>
</dbReference>
<evidence type="ECO:0000259" key="6">
    <source>
        <dbReference type="PROSITE" id="PS50066"/>
    </source>
</evidence>
<dbReference type="CDD" id="cd00265">
    <property type="entry name" value="MADS_MEF2_like"/>
    <property type="match status" value="1"/>
</dbReference>
<dbReference type="SUPFAM" id="SSF55455">
    <property type="entry name" value="SRF-like"/>
    <property type="match status" value="1"/>
</dbReference>
<dbReference type="PANTHER" id="PTHR48019">
    <property type="entry name" value="SERUM RESPONSE FACTOR HOMOLOG"/>
    <property type="match status" value="1"/>
</dbReference>
<dbReference type="InterPro" id="IPR050142">
    <property type="entry name" value="MADS-box/MEF2_TF"/>
</dbReference>
<dbReference type="PRINTS" id="PR00404">
    <property type="entry name" value="MADSDOMAIN"/>
</dbReference>
<dbReference type="EMBL" id="LR746268">
    <property type="protein sequence ID" value="CAA7396270.1"/>
    <property type="molecule type" value="Genomic_DNA"/>
</dbReference>
<evidence type="ECO:0000256" key="1">
    <source>
        <dbReference type="ARBA" id="ARBA00004123"/>
    </source>
</evidence>
<feature type="domain" description="MADS-box" evidence="6">
    <location>
        <begin position="1"/>
        <end position="61"/>
    </location>
</feature>
<dbReference type="GO" id="GO:0005634">
    <property type="term" value="C:nucleus"/>
    <property type="evidence" value="ECO:0007669"/>
    <property type="project" value="UniProtKB-SubCell"/>
</dbReference>
<dbReference type="OrthoDB" id="1933443at2759"/>
<comment type="subcellular location">
    <subcellularLocation>
        <location evidence="1">Nucleus</location>
    </subcellularLocation>
</comment>
<dbReference type="Gene3D" id="3.40.1810.10">
    <property type="entry name" value="Transcription factor, MADS-box"/>
    <property type="match status" value="1"/>
</dbReference>
<dbReference type="InterPro" id="IPR033896">
    <property type="entry name" value="MEF2-like_N"/>
</dbReference>
<gene>
    <name evidence="7" type="ORF">SI8410_05006933</name>
</gene>
<protein>
    <recommendedName>
        <fullName evidence="6">MADS-box domain-containing protein</fullName>
    </recommendedName>
</protein>